<dbReference type="Proteomes" id="UP000237246">
    <property type="component" value="Unassembled WGS sequence"/>
</dbReference>
<sequence>MSTWKFKLLNIYTRGLVAHHPLRPQERLQMSLLVHAAQTTWSCFSTGSSPAIGVTFSPPINPAELERKLQR</sequence>
<keyword evidence="2" id="KW-1185">Reference proteome</keyword>
<protein>
    <submittedName>
        <fullName evidence="1">Uncharacterized protein</fullName>
    </submittedName>
</protein>
<organism evidence="1 2">
    <name type="scientific">Bambusicola thoracicus</name>
    <name type="common">Chinese bamboo-partridge</name>
    <name type="synonym">Perdix thoracica</name>
    <dbReference type="NCBI Taxonomy" id="9083"/>
    <lineage>
        <taxon>Eukaryota</taxon>
        <taxon>Metazoa</taxon>
        <taxon>Chordata</taxon>
        <taxon>Craniata</taxon>
        <taxon>Vertebrata</taxon>
        <taxon>Euteleostomi</taxon>
        <taxon>Archelosauria</taxon>
        <taxon>Archosauria</taxon>
        <taxon>Dinosauria</taxon>
        <taxon>Saurischia</taxon>
        <taxon>Theropoda</taxon>
        <taxon>Coelurosauria</taxon>
        <taxon>Aves</taxon>
        <taxon>Neognathae</taxon>
        <taxon>Galloanserae</taxon>
        <taxon>Galliformes</taxon>
        <taxon>Phasianidae</taxon>
        <taxon>Perdicinae</taxon>
        <taxon>Bambusicola</taxon>
    </lineage>
</organism>
<name>A0A2P4T226_BAMTH</name>
<accession>A0A2P4T226</accession>
<proteinExistence type="predicted"/>
<comment type="caution">
    <text evidence="1">The sequence shown here is derived from an EMBL/GenBank/DDBJ whole genome shotgun (WGS) entry which is preliminary data.</text>
</comment>
<dbReference type="EMBL" id="PPHD01011984">
    <property type="protein sequence ID" value="POI30402.1"/>
    <property type="molecule type" value="Genomic_DNA"/>
</dbReference>
<dbReference type="AlphaFoldDB" id="A0A2P4T226"/>
<gene>
    <name evidence="1" type="ORF">CIB84_005848</name>
</gene>
<reference evidence="1 2" key="1">
    <citation type="submission" date="2018-01" db="EMBL/GenBank/DDBJ databases">
        <title>Comparison of the Chinese Bamboo Partridge and Red Junglefowl genome sequences highlights the importance of demography in genome evolution.</title>
        <authorList>
            <person name="Tiley G.P."/>
            <person name="Kimball R.T."/>
            <person name="Braun E.L."/>
            <person name="Burleigh J.G."/>
        </authorList>
    </citation>
    <scope>NUCLEOTIDE SEQUENCE [LARGE SCALE GENOMIC DNA]</scope>
    <source>
        <strain evidence="1">RTK389</strain>
        <tissue evidence="1">Blood</tissue>
    </source>
</reference>
<evidence type="ECO:0000313" key="2">
    <source>
        <dbReference type="Proteomes" id="UP000237246"/>
    </source>
</evidence>
<evidence type="ECO:0000313" key="1">
    <source>
        <dbReference type="EMBL" id="POI30402.1"/>
    </source>
</evidence>